<feature type="compositionally biased region" description="Polar residues" evidence="1">
    <location>
        <begin position="91"/>
        <end position="115"/>
    </location>
</feature>
<dbReference type="Proteomes" id="UP000694523">
    <property type="component" value="Unplaced"/>
</dbReference>
<name>A0A8C6T3P2_9GOBI</name>
<sequence>MATPKVTKPNLRETTIKAPAAKANLLKVGAATGESKSKVSSVRSVDRTASSLHPRTGPPISNSQRGTRATSTASKLTVQGSKTSPGYKKPTSCSPVKQATKCGQQRAHGQTQEHQLTTIKPSDTAFTVIPPDPKKRLEIQKKAEAELTALEELRLSKAMAYVSISPSAVGGCLSLEEVRQKQQQEMVQTKRKPREVTSNLTNC</sequence>
<accession>A0A8C6T3P2</accession>
<reference evidence="2" key="1">
    <citation type="submission" date="2025-08" db="UniProtKB">
        <authorList>
            <consortium name="Ensembl"/>
        </authorList>
    </citation>
    <scope>IDENTIFICATION</scope>
</reference>
<dbReference type="PANTHER" id="PTHR22529">
    <property type="entry name" value="EPITHELIAL-STROMAL INTERACTION PROTEIN 1"/>
    <property type="match status" value="1"/>
</dbReference>
<feature type="region of interest" description="Disordered" evidence="1">
    <location>
        <begin position="28"/>
        <end position="115"/>
    </location>
</feature>
<reference evidence="2" key="2">
    <citation type="submission" date="2025-09" db="UniProtKB">
        <authorList>
            <consortium name="Ensembl"/>
        </authorList>
    </citation>
    <scope>IDENTIFICATION</scope>
</reference>
<evidence type="ECO:0000313" key="2">
    <source>
        <dbReference type="Ensembl" id="ENSNMLP00000015915.1"/>
    </source>
</evidence>
<dbReference type="InterPro" id="IPR026185">
    <property type="entry name" value="EPSTI1"/>
</dbReference>
<evidence type="ECO:0000256" key="1">
    <source>
        <dbReference type="SAM" id="MobiDB-lite"/>
    </source>
</evidence>
<protein>
    <submittedName>
        <fullName evidence="2">Uncharacterized protein</fullName>
    </submittedName>
</protein>
<organism evidence="2 3">
    <name type="scientific">Neogobius melanostomus</name>
    <name type="common">round goby</name>
    <dbReference type="NCBI Taxonomy" id="47308"/>
    <lineage>
        <taxon>Eukaryota</taxon>
        <taxon>Metazoa</taxon>
        <taxon>Chordata</taxon>
        <taxon>Craniata</taxon>
        <taxon>Vertebrata</taxon>
        <taxon>Euteleostomi</taxon>
        <taxon>Actinopterygii</taxon>
        <taxon>Neopterygii</taxon>
        <taxon>Teleostei</taxon>
        <taxon>Neoteleostei</taxon>
        <taxon>Acanthomorphata</taxon>
        <taxon>Gobiaria</taxon>
        <taxon>Gobiiformes</taxon>
        <taxon>Gobioidei</taxon>
        <taxon>Gobiidae</taxon>
        <taxon>Benthophilinae</taxon>
        <taxon>Neogobiini</taxon>
        <taxon>Neogobius</taxon>
    </lineage>
</organism>
<proteinExistence type="predicted"/>
<keyword evidence="3" id="KW-1185">Reference proteome</keyword>
<dbReference type="AlphaFoldDB" id="A0A8C6T3P2"/>
<dbReference type="Ensembl" id="ENSNMLT00000017879.1">
    <property type="protein sequence ID" value="ENSNMLP00000015915.1"/>
    <property type="gene ID" value="ENSNMLG00000010519.1"/>
</dbReference>
<dbReference type="PANTHER" id="PTHR22529:SF2">
    <property type="match status" value="1"/>
</dbReference>
<feature type="compositionally biased region" description="Polar residues" evidence="1">
    <location>
        <begin position="47"/>
        <end position="84"/>
    </location>
</feature>
<evidence type="ECO:0000313" key="3">
    <source>
        <dbReference type="Proteomes" id="UP000694523"/>
    </source>
</evidence>